<dbReference type="GO" id="GO:0005886">
    <property type="term" value="C:plasma membrane"/>
    <property type="evidence" value="ECO:0007669"/>
    <property type="project" value="UniProtKB-SubCell"/>
</dbReference>
<comment type="function">
    <text evidence="11">Part of the high-affinity ATP-driven potassium transport (or Kdp) system, which catalyzes the hydrolysis of ATP coupled with the electrogenic transport of potassium into the cytoplasm. This subunit acts as a catalytic chaperone that increases the ATP-binding affinity of the ATP-hydrolyzing subunit KdpB by the formation of a transient KdpB/KdpC/ATP ternary complex.</text>
</comment>
<evidence type="ECO:0000256" key="3">
    <source>
        <dbReference type="ARBA" id="ARBA00022538"/>
    </source>
</evidence>
<evidence type="ECO:0000313" key="13">
    <source>
        <dbReference type="Proteomes" id="UP000035035"/>
    </source>
</evidence>
<evidence type="ECO:0000256" key="9">
    <source>
        <dbReference type="ARBA" id="ARBA00023065"/>
    </source>
</evidence>
<gene>
    <name evidence="11" type="primary">kdpC</name>
    <name evidence="12" type="ORF">V525_07385</name>
</gene>
<keyword evidence="7 11" id="KW-0630">Potassium</keyword>
<reference evidence="12 13" key="1">
    <citation type="journal article" date="2014" name="Genome Announc.">
        <title>Draft Genome Sequence of Gordonia alkanivorans Strain CGMCC6845, a Halotolerant Hydrocarbon-Degrading Bacterium.</title>
        <authorList>
            <person name="Wang X."/>
            <person name="Jin D."/>
            <person name="Zhou L."/>
            <person name="Wu L."/>
            <person name="An W."/>
            <person name="Zhao L."/>
        </authorList>
    </citation>
    <scope>NUCLEOTIDE SEQUENCE [LARGE SCALE GENOMIC DNA]</scope>
    <source>
        <strain evidence="12 13">CGMCC 6845</strain>
    </source>
</reference>
<organism evidence="12 13">
    <name type="scientific">Gordonia alkanivorans CGMCC 6845</name>
    <dbReference type="NCBI Taxonomy" id="1423140"/>
    <lineage>
        <taxon>Bacteria</taxon>
        <taxon>Bacillati</taxon>
        <taxon>Actinomycetota</taxon>
        <taxon>Actinomycetes</taxon>
        <taxon>Mycobacteriales</taxon>
        <taxon>Gordoniaceae</taxon>
        <taxon>Gordonia</taxon>
    </lineage>
</organism>
<dbReference type="GO" id="GO:0005524">
    <property type="term" value="F:ATP binding"/>
    <property type="evidence" value="ECO:0007669"/>
    <property type="project" value="UniProtKB-UniRule"/>
</dbReference>
<proteinExistence type="inferred from homology"/>
<dbReference type="HAMAP" id="MF_00276">
    <property type="entry name" value="KdpC"/>
    <property type="match status" value="1"/>
</dbReference>
<evidence type="ECO:0000256" key="8">
    <source>
        <dbReference type="ARBA" id="ARBA00022989"/>
    </source>
</evidence>
<keyword evidence="8 11" id="KW-1133">Transmembrane helix</keyword>
<comment type="similarity">
    <text evidence="11">Belongs to the KdpC family.</text>
</comment>
<dbReference type="PANTHER" id="PTHR30042:SF2">
    <property type="entry name" value="POTASSIUM-TRANSPORTING ATPASE KDPC SUBUNIT"/>
    <property type="match status" value="1"/>
</dbReference>
<keyword evidence="10 11" id="KW-0472">Membrane</keyword>
<keyword evidence="2 11" id="KW-1003">Cell membrane</keyword>
<dbReference type="Pfam" id="PF02669">
    <property type="entry name" value="KdpC"/>
    <property type="match status" value="1"/>
</dbReference>
<comment type="caution">
    <text evidence="12">The sequence shown here is derived from an EMBL/GenBank/DDBJ whole genome shotgun (WGS) entry which is preliminary data.</text>
</comment>
<keyword evidence="4 11" id="KW-0812">Transmembrane</keyword>
<keyword evidence="3 11" id="KW-0633">Potassium transport</keyword>
<dbReference type="PATRIC" id="fig|1423140.3.peg.1484"/>
<evidence type="ECO:0000313" key="12">
    <source>
        <dbReference type="EMBL" id="ETA07592.1"/>
    </source>
</evidence>
<comment type="subunit">
    <text evidence="11">The system is composed of three essential subunits: KdpA, KdpB and KdpC.</text>
</comment>
<keyword evidence="1 11" id="KW-0813">Transport</keyword>
<dbReference type="InterPro" id="IPR003820">
    <property type="entry name" value="KdpC"/>
</dbReference>
<evidence type="ECO:0000256" key="2">
    <source>
        <dbReference type="ARBA" id="ARBA00022475"/>
    </source>
</evidence>
<dbReference type="HOGENOM" id="CLU_077094_0_0_11"/>
<dbReference type="Proteomes" id="UP000035035">
    <property type="component" value="Unassembled WGS sequence"/>
</dbReference>
<dbReference type="PANTHER" id="PTHR30042">
    <property type="entry name" value="POTASSIUM-TRANSPORTING ATPASE C CHAIN"/>
    <property type="match status" value="1"/>
</dbReference>
<keyword evidence="6 11" id="KW-0067">ATP-binding</keyword>
<evidence type="ECO:0000256" key="10">
    <source>
        <dbReference type="ARBA" id="ARBA00023136"/>
    </source>
</evidence>
<evidence type="ECO:0000256" key="11">
    <source>
        <dbReference type="HAMAP-Rule" id="MF_00276"/>
    </source>
</evidence>
<evidence type="ECO:0000256" key="1">
    <source>
        <dbReference type="ARBA" id="ARBA00022448"/>
    </source>
</evidence>
<dbReference type="PIRSF" id="PIRSF001296">
    <property type="entry name" value="K_ATPase_KdpC"/>
    <property type="match status" value="1"/>
</dbReference>
<keyword evidence="9 11" id="KW-0406">Ion transport</keyword>
<sequence>MSTMTTIATGLLRQCGAALGMLLGLTLILGFAYPAAVWAISRVDSSSAEGSRLVDASGCAVGSSLIGVDPQVEAGGPDPYLHARVLGAEGAPMATGDPSASSASNQGPNSVILLDNVEARRALIAEREGVSPQAVPADAVTGSGSGLDPHISPAYAALQVPRLARENRRPPEEIRSLIAAHTQGRQWGFLGEPRVDVLEVNLALGHGPATCHTR</sequence>
<dbReference type="EMBL" id="AYXO01000011">
    <property type="protein sequence ID" value="ETA07592.1"/>
    <property type="molecule type" value="Genomic_DNA"/>
</dbReference>
<dbReference type="AlphaFoldDB" id="W9DGJ4"/>
<evidence type="ECO:0000256" key="4">
    <source>
        <dbReference type="ARBA" id="ARBA00022692"/>
    </source>
</evidence>
<evidence type="ECO:0000256" key="5">
    <source>
        <dbReference type="ARBA" id="ARBA00022741"/>
    </source>
</evidence>
<evidence type="ECO:0000256" key="7">
    <source>
        <dbReference type="ARBA" id="ARBA00022958"/>
    </source>
</evidence>
<name>W9DGJ4_9ACTN</name>
<accession>W9DGJ4</accession>
<evidence type="ECO:0000256" key="6">
    <source>
        <dbReference type="ARBA" id="ARBA00022840"/>
    </source>
</evidence>
<dbReference type="GO" id="GO:0008556">
    <property type="term" value="F:P-type potassium transmembrane transporter activity"/>
    <property type="evidence" value="ECO:0007669"/>
    <property type="project" value="InterPro"/>
</dbReference>
<keyword evidence="13" id="KW-1185">Reference proteome</keyword>
<protein>
    <recommendedName>
        <fullName evidence="11">Potassium-transporting ATPase KdpC subunit</fullName>
    </recommendedName>
    <alternativeName>
        <fullName evidence="11">ATP phosphohydrolase [potassium-transporting] C chain</fullName>
    </alternativeName>
    <alternativeName>
        <fullName evidence="11">Potassium-binding and translocating subunit C</fullName>
    </alternativeName>
    <alternativeName>
        <fullName evidence="11">Potassium-translocating ATPase C chain</fullName>
    </alternativeName>
</protein>
<comment type="subcellular location">
    <subcellularLocation>
        <location evidence="11">Cell membrane</location>
        <topology evidence="11">Single-pass membrane protein</topology>
    </subcellularLocation>
</comment>
<keyword evidence="5 11" id="KW-0547">Nucleotide-binding</keyword>